<dbReference type="InterPro" id="IPR003593">
    <property type="entry name" value="AAA+_ATPase"/>
</dbReference>
<dbReference type="EMBL" id="CP038462">
    <property type="protein sequence ID" value="QCC76156.1"/>
    <property type="molecule type" value="Genomic_DNA"/>
</dbReference>
<feature type="transmembrane region" description="Helical" evidence="11">
    <location>
        <begin position="634"/>
        <end position="654"/>
    </location>
</feature>
<dbReference type="GO" id="GO:0016887">
    <property type="term" value="F:ATP hydrolysis activity"/>
    <property type="evidence" value="ECO:0007669"/>
    <property type="project" value="InterPro"/>
</dbReference>
<feature type="transmembrane region" description="Helical" evidence="11">
    <location>
        <begin position="666"/>
        <end position="689"/>
    </location>
</feature>
<keyword evidence="6" id="KW-0067">ATP-binding</keyword>
<dbReference type="InterPro" id="IPR017911">
    <property type="entry name" value="MacB-like_ATP-bd"/>
</dbReference>
<comment type="subcellular location">
    <subcellularLocation>
        <location evidence="1">Cell inner membrane</location>
        <topology evidence="1">Multi-pass membrane protein</topology>
    </subcellularLocation>
</comment>
<feature type="transmembrane region" description="Helical" evidence="11">
    <location>
        <begin position="988"/>
        <end position="1021"/>
    </location>
</feature>
<evidence type="ECO:0000256" key="7">
    <source>
        <dbReference type="ARBA" id="ARBA00022989"/>
    </source>
</evidence>
<feature type="compositionally biased region" description="Low complexity" evidence="10">
    <location>
        <begin position="1"/>
        <end position="17"/>
    </location>
</feature>
<dbReference type="InterPro" id="IPR017871">
    <property type="entry name" value="ABC_transporter-like_CS"/>
</dbReference>
<dbReference type="InterPro" id="IPR015854">
    <property type="entry name" value="ABC_transpr_LolD-like"/>
</dbReference>
<accession>A0A4P7U835</accession>
<evidence type="ECO:0000256" key="1">
    <source>
        <dbReference type="ARBA" id="ARBA00004429"/>
    </source>
</evidence>
<dbReference type="PROSITE" id="PS50893">
    <property type="entry name" value="ABC_TRANSPORTER_2"/>
    <property type="match status" value="1"/>
</dbReference>
<dbReference type="FunFam" id="3.40.50.300:FF:000032">
    <property type="entry name" value="Export ABC transporter ATP-binding protein"/>
    <property type="match status" value="1"/>
</dbReference>
<dbReference type="SUPFAM" id="SSF52540">
    <property type="entry name" value="P-loop containing nucleoside triphosphate hydrolases"/>
    <property type="match status" value="1"/>
</dbReference>
<dbReference type="InterPro" id="IPR027417">
    <property type="entry name" value="P-loop_NTPase"/>
</dbReference>
<evidence type="ECO:0000256" key="9">
    <source>
        <dbReference type="ARBA" id="ARBA00038388"/>
    </source>
</evidence>
<dbReference type="GO" id="GO:0022857">
    <property type="term" value="F:transmembrane transporter activity"/>
    <property type="evidence" value="ECO:0007669"/>
    <property type="project" value="TreeGrafter"/>
</dbReference>
<dbReference type="PANTHER" id="PTHR24220:SF685">
    <property type="entry name" value="ABC TRANSPORTER RELATED"/>
    <property type="match status" value="1"/>
</dbReference>
<evidence type="ECO:0000256" key="5">
    <source>
        <dbReference type="ARBA" id="ARBA00022741"/>
    </source>
</evidence>
<keyword evidence="8 11" id="KW-0472">Membrane</keyword>
<evidence type="ECO:0000313" key="13">
    <source>
        <dbReference type="EMBL" id="QCC76156.1"/>
    </source>
</evidence>
<gene>
    <name evidence="13" type="ORF">E2C04_01180</name>
</gene>
<evidence type="ECO:0000256" key="6">
    <source>
        <dbReference type="ARBA" id="ARBA00022840"/>
    </source>
</evidence>
<proteinExistence type="inferred from homology"/>
<keyword evidence="5" id="KW-0547">Nucleotide-binding</keyword>
<keyword evidence="7 11" id="KW-1133">Transmembrane helix</keyword>
<keyword evidence="3" id="KW-1003">Cell membrane</keyword>
<evidence type="ECO:0000256" key="3">
    <source>
        <dbReference type="ARBA" id="ARBA00022475"/>
    </source>
</evidence>
<evidence type="ECO:0000259" key="12">
    <source>
        <dbReference type="PROSITE" id="PS50893"/>
    </source>
</evidence>
<dbReference type="GO" id="GO:0005886">
    <property type="term" value="C:plasma membrane"/>
    <property type="evidence" value="ECO:0007669"/>
    <property type="project" value="UniProtKB-SubCell"/>
</dbReference>
<feature type="transmembrane region" description="Helical" evidence="11">
    <location>
        <begin position="489"/>
        <end position="518"/>
    </location>
</feature>
<dbReference type="PROSITE" id="PS00211">
    <property type="entry name" value="ABC_TRANSPORTER_1"/>
    <property type="match status" value="1"/>
</dbReference>
<dbReference type="AlphaFoldDB" id="A0A4P7U835"/>
<dbReference type="OrthoDB" id="9780560at2"/>
<feature type="transmembrane region" description="Helical" evidence="11">
    <location>
        <begin position="938"/>
        <end position="967"/>
    </location>
</feature>
<keyword evidence="2" id="KW-0813">Transport</keyword>
<dbReference type="CDD" id="cd03255">
    <property type="entry name" value="ABC_MJ0796_LolCDE_FtsE"/>
    <property type="match status" value="1"/>
</dbReference>
<dbReference type="PANTHER" id="PTHR24220">
    <property type="entry name" value="IMPORT ATP-BINDING PROTEIN"/>
    <property type="match status" value="1"/>
</dbReference>
<keyword evidence="4 11" id="KW-0812">Transmembrane</keyword>
<dbReference type="Gene3D" id="3.40.50.300">
    <property type="entry name" value="P-loop containing nucleotide triphosphate hydrolases"/>
    <property type="match status" value="1"/>
</dbReference>
<dbReference type="Pfam" id="PF02687">
    <property type="entry name" value="FtsX"/>
    <property type="match status" value="2"/>
</dbReference>
<feature type="transmembrane region" description="Helical" evidence="11">
    <location>
        <begin position="546"/>
        <end position="573"/>
    </location>
</feature>
<dbReference type="Pfam" id="PF00005">
    <property type="entry name" value="ABC_tran"/>
    <property type="match status" value="1"/>
</dbReference>
<protein>
    <submittedName>
        <fullName evidence="13">FtsX-like permease family protein</fullName>
    </submittedName>
</protein>
<evidence type="ECO:0000256" key="10">
    <source>
        <dbReference type="SAM" id="MobiDB-lite"/>
    </source>
</evidence>
<dbReference type="GO" id="GO:0098796">
    <property type="term" value="C:membrane protein complex"/>
    <property type="evidence" value="ECO:0007669"/>
    <property type="project" value="UniProtKB-ARBA"/>
</dbReference>
<dbReference type="InterPro" id="IPR003838">
    <property type="entry name" value="ABC3_permease_C"/>
</dbReference>
<feature type="transmembrane region" description="Helical" evidence="11">
    <location>
        <begin position="585"/>
        <end position="605"/>
    </location>
</feature>
<evidence type="ECO:0000313" key="14">
    <source>
        <dbReference type="Proteomes" id="UP000297025"/>
    </source>
</evidence>
<sequence>MSTATTSSPSPTPSGAANDGALAARVTGLTKTYGRGDNVVHALRGVDLQVPRGRFTAIMGPSGSGKSTLMHCIAGLDAATAGEVEVAGRRLTGLDDTALTLFRREHIGFVFQAFNLLPMLTAGQNILLPLELSGRAVDRERYDSVVDLLGLGDRIGHRPSELSGGQQQRVAIARALVADPAIVFADEPTGNLDSDASAEILGHLRRSVHEGGMTVVMVTHELEAAAYADDVVVLHDGAITAHLVEPDVDQLTAALRRGGVMRTVLLASLRHNTRRYVASALAVIIGVAFIVTTEGLAGALRSGMTADLGQPYAGVGHVVQVSNTEQADALLAAAEKGGFAARPDAMTWTEVTYGDSRRDASVGTVSTDPQLQWQTLVDGTFPTRAGEALVDERAAAAADVAVGDEVTVGGGGSSSTTVTVVGLAAPAVGVSSNLYLTWPDLRGFEPYVDAVLWDGPVAQAERLSEGGAVLTAAQHVADLQAQVTLGVDVIALLVSFFAAIAMGVAVLVIANTFAILFAQRARDFALLRCVGVTRAQLRRSIRAEALALGVVSSVLGLAIGVGLSVVIAAVVGARWDEFGAPGFRWWWVTGAFVFGVLVSVVAAWLPTRAATRVAPLAALRPSEMWDASSNAGRLRLGSGLVLLAVGSVLLGRAVQLSSDDVQLVRMVAGGMTFFVGLLLLGPVVVPALVRLVGRLAARGQGALVTALAASNAVRNPRRTATTTASLMVGVTLTVAMVTGLGVISAALDADNDRSYPIDAIAVVEAGSALDDAAVEAVRDLDEVRAARPMAGVVGVLAGAEVPVVEWSDDRSVVRSTENDPFGSSEAVVAWSFVETLPAAAAERLDSEGLLDVRVDGRLRQVTASISSDYGDVITVKPETFREWGVEDQLQTRAVWVRAADGADPGDLETGLSRATSEVPTTLVVDYAERIWIEKQLTVITAAVIGLLSIGIVIALIGIVNTLGLSVLERTRENALLRAMGLTRPQLRRVLAVEGALLAGVASLLGVAVGILFAWVGVHVVVVGMVEHTFAVPVWQVLGILVAALAFGALASVLPARRAARITPAEGLTLQ</sequence>
<dbReference type="SMART" id="SM00382">
    <property type="entry name" value="AAA"/>
    <property type="match status" value="1"/>
</dbReference>
<dbReference type="InterPro" id="IPR003439">
    <property type="entry name" value="ABC_transporter-like_ATP-bd"/>
</dbReference>
<evidence type="ECO:0000256" key="4">
    <source>
        <dbReference type="ARBA" id="ARBA00022692"/>
    </source>
</evidence>
<reference evidence="13 14" key="1">
    <citation type="journal article" date="2008" name="Int. J. Syst. Evol. Microbiol.">
        <title>Nocardioides daphniae sp. nov., isolated from Daphnia cucullata (Crustacea: Cladocera).</title>
        <authorList>
            <person name="Toth E.M."/>
            <person name="Keki Z."/>
            <person name="Homonnay Z.G."/>
            <person name="Borsodi A.K."/>
            <person name="Marialigeti K."/>
            <person name="Schumann P."/>
        </authorList>
    </citation>
    <scope>NUCLEOTIDE SEQUENCE [LARGE SCALE GENOMIC DNA]</scope>
    <source>
        <strain evidence="13 14">JCM 16608</strain>
    </source>
</reference>
<feature type="transmembrane region" description="Helical" evidence="11">
    <location>
        <begin position="1033"/>
        <end position="1053"/>
    </location>
</feature>
<feature type="transmembrane region" description="Helical" evidence="11">
    <location>
        <begin position="724"/>
        <end position="747"/>
    </location>
</feature>
<evidence type="ECO:0000256" key="8">
    <source>
        <dbReference type="ARBA" id="ARBA00023136"/>
    </source>
</evidence>
<dbReference type="Proteomes" id="UP000297025">
    <property type="component" value="Chromosome"/>
</dbReference>
<organism evidence="13 14">
    <name type="scientific">Nocardioides daphniae</name>
    <dbReference type="NCBI Taxonomy" id="402297"/>
    <lineage>
        <taxon>Bacteria</taxon>
        <taxon>Bacillati</taxon>
        <taxon>Actinomycetota</taxon>
        <taxon>Actinomycetes</taxon>
        <taxon>Propionibacteriales</taxon>
        <taxon>Nocardioidaceae</taxon>
        <taxon>Nocardioides</taxon>
    </lineage>
</organism>
<dbReference type="KEGG" id="ndp:E2C04_01180"/>
<feature type="region of interest" description="Disordered" evidence="10">
    <location>
        <begin position="1"/>
        <end position="20"/>
    </location>
</feature>
<name>A0A4P7U835_9ACTN</name>
<feature type="domain" description="ABC transporter" evidence="12">
    <location>
        <begin position="24"/>
        <end position="261"/>
    </location>
</feature>
<dbReference type="GO" id="GO:0005524">
    <property type="term" value="F:ATP binding"/>
    <property type="evidence" value="ECO:0007669"/>
    <property type="project" value="UniProtKB-KW"/>
</dbReference>
<evidence type="ECO:0000256" key="11">
    <source>
        <dbReference type="SAM" id="Phobius"/>
    </source>
</evidence>
<comment type="similarity">
    <text evidence="9">Belongs to the ABC transporter superfamily. Macrolide exporter (TC 3.A.1.122) family.</text>
</comment>
<evidence type="ECO:0000256" key="2">
    <source>
        <dbReference type="ARBA" id="ARBA00022448"/>
    </source>
</evidence>